<comment type="similarity">
    <text evidence="7">Belongs to the binding-protein-dependent transport system permease family.</text>
</comment>
<evidence type="ECO:0000256" key="5">
    <source>
        <dbReference type="ARBA" id="ARBA00022989"/>
    </source>
</evidence>
<keyword evidence="4 7" id="KW-0812">Transmembrane</keyword>
<keyword evidence="5 7" id="KW-1133">Transmembrane helix</keyword>
<feature type="region of interest" description="Disordered" evidence="8">
    <location>
        <begin position="1"/>
        <end position="27"/>
    </location>
</feature>
<dbReference type="SUPFAM" id="SSF161098">
    <property type="entry name" value="MetI-like"/>
    <property type="match status" value="1"/>
</dbReference>
<feature type="transmembrane region" description="Helical" evidence="7">
    <location>
        <begin position="333"/>
        <end position="355"/>
    </location>
</feature>
<feature type="transmembrane region" description="Helical" evidence="7">
    <location>
        <begin position="143"/>
        <end position="167"/>
    </location>
</feature>
<keyword evidence="11" id="KW-1185">Reference proteome</keyword>
<gene>
    <name evidence="10" type="ORF">J2S37_000041</name>
</gene>
<proteinExistence type="inferred from homology"/>
<evidence type="ECO:0000256" key="6">
    <source>
        <dbReference type="ARBA" id="ARBA00023136"/>
    </source>
</evidence>
<protein>
    <submittedName>
        <fullName evidence="10">Peptide/nickel transport system permease protein</fullName>
    </submittedName>
</protein>
<keyword evidence="3" id="KW-1003">Cell membrane</keyword>
<dbReference type="EMBL" id="JAVDYF010000001">
    <property type="protein sequence ID" value="MDR7353503.1"/>
    <property type="molecule type" value="Genomic_DNA"/>
</dbReference>
<name>A0ABU2B6W7_9CORY</name>
<comment type="subcellular location">
    <subcellularLocation>
        <location evidence="1 7">Cell membrane</location>
        <topology evidence="1 7">Multi-pass membrane protein</topology>
    </subcellularLocation>
</comment>
<keyword evidence="6 7" id="KW-0472">Membrane</keyword>
<evidence type="ECO:0000256" key="2">
    <source>
        <dbReference type="ARBA" id="ARBA00022448"/>
    </source>
</evidence>
<evidence type="ECO:0000256" key="7">
    <source>
        <dbReference type="RuleBase" id="RU363032"/>
    </source>
</evidence>
<evidence type="ECO:0000313" key="10">
    <source>
        <dbReference type="EMBL" id="MDR7353503.1"/>
    </source>
</evidence>
<feature type="transmembrane region" description="Helical" evidence="7">
    <location>
        <begin position="229"/>
        <end position="248"/>
    </location>
</feature>
<evidence type="ECO:0000313" key="11">
    <source>
        <dbReference type="Proteomes" id="UP001183619"/>
    </source>
</evidence>
<feature type="domain" description="ABC transmembrane type-1" evidence="9">
    <location>
        <begin position="143"/>
        <end position="348"/>
    </location>
</feature>
<evidence type="ECO:0000256" key="4">
    <source>
        <dbReference type="ARBA" id="ARBA00022692"/>
    </source>
</evidence>
<accession>A0ABU2B6W7</accession>
<dbReference type="Gene3D" id="1.10.3720.10">
    <property type="entry name" value="MetI-like"/>
    <property type="match status" value="1"/>
</dbReference>
<sequence>MPTNPQHPTPPTLAEHSHPPANPTVTGNGLAPAYRTWRAGSPQSGHTRTVLFLGAALLRYLLTLLVASVVIFIALRIIPGNPAEVVLGVTATKESVAELSASMGLDQPLWSQYFSWITSLATGDFGHSLISGTDISPLVFDRLLVSLLLVAAGMTVALGIALPFGVWAAARAKYLDGLAITALSQMGIAVPSFVAALILVASFSVHLGWFPANGWSVPNQDFPGFLSRLVLPAVSLGLVQAAIMTRYVRGAVLDIMTEEFMRTARAKGLSPRQALFRHGIRNAALPVVTVTGVQLTSLLIGAVVIEKVFVIPGLGSLLLTAVTTRDLPTVQTIVMLLVVCAVIINALVDLTYIIVDPRTRRRK</sequence>
<evidence type="ECO:0000256" key="3">
    <source>
        <dbReference type="ARBA" id="ARBA00022475"/>
    </source>
</evidence>
<dbReference type="RefSeq" id="WP_277105070.1">
    <property type="nucleotide sequence ID" value="NZ_BAAAJS010000021.1"/>
</dbReference>
<dbReference type="PROSITE" id="PS50928">
    <property type="entry name" value="ABC_TM1"/>
    <property type="match status" value="1"/>
</dbReference>
<dbReference type="PANTHER" id="PTHR43163:SF6">
    <property type="entry name" value="DIPEPTIDE TRANSPORT SYSTEM PERMEASE PROTEIN DPPB-RELATED"/>
    <property type="match status" value="1"/>
</dbReference>
<evidence type="ECO:0000256" key="1">
    <source>
        <dbReference type="ARBA" id="ARBA00004651"/>
    </source>
</evidence>
<dbReference type="Proteomes" id="UP001183619">
    <property type="component" value="Unassembled WGS sequence"/>
</dbReference>
<organism evidence="10 11">
    <name type="scientific">Corynebacterium felinum</name>
    <dbReference type="NCBI Taxonomy" id="131318"/>
    <lineage>
        <taxon>Bacteria</taxon>
        <taxon>Bacillati</taxon>
        <taxon>Actinomycetota</taxon>
        <taxon>Actinomycetes</taxon>
        <taxon>Mycobacteriales</taxon>
        <taxon>Corynebacteriaceae</taxon>
        <taxon>Corynebacterium</taxon>
    </lineage>
</organism>
<dbReference type="Pfam" id="PF19300">
    <property type="entry name" value="BPD_transp_1_N"/>
    <property type="match status" value="1"/>
</dbReference>
<evidence type="ECO:0000259" key="9">
    <source>
        <dbReference type="PROSITE" id="PS50928"/>
    </source>
</evidence>
<keyword evidence="2 7" id="KW-0813">Transport</keyword>
<dbReference type="InterPro" id="IPR035906">
    <property type="entry name" value="MetI-like_sf"/>
</dbReference>
<evidence type="ECO:0000256" key="8">
    <source>
        <dbReference type="SAM" id="MobiDB-lite"/>
    </source>
</evidence>
<feature type="compositionally biased region" description="Pro residues" evidence="8">
    <location>
        <begin position="1"/>
        <end position="11"/>
    </location>
</feature>
<dbReference type="PANTHER" id="PTHR43163">
    <property type="entry name" value="DIPEPTIDE TRANSPORT SYSTEM PERMEASE PROTEIN DPPB-RELATED"/>
    <property type="match status" value="1"/>
</dbReference>
<comment type="caution">
    <text evidence="10">The sequence shown here is derived from an EMBL/GenBank/DDBJ whole genome shotgun (WGS) entry which is preliminary data.</text>
</comment>
<dbReference type="InterPro" id="IPR045621">
    <property type="entry name" value="BPD_transp_1_N"/>
</dbReference>
<feature type="transmembrane region" description="Helical" evidence="7">
    <location>
        <begin position="188"/>
        <end position="209"/>
    </location>
</feature>
<reference evidence="10 11" key="1">
    <citation type="submission" date="2023-07" db="EMBL/GenBank/DDBJ databases">
        <title>Sequencing the genomes of 1000 actinobacteria strains.</title>
        <authorList>
            <person name="Klenk H.-P."/>
        </authorList>
    </citation>
    <scope>NUCLEOTIDE SEQUENCE [LARGE SCALE GENOMIC DNA]</scope>
    <source>
        <strain evidence="10 11">DSM 44508</strain>
    </source>
</reference>
<feature type="transmembrane region" description="Helical" evidence="7">
    <location>
        <begin position="283"/>
        <end position="305"/>
    </location>
</feature>
<dbReference type="Pfam" id="PF00528">
    <property type="entry name" value="BPD_transp_1"/>
    <property type="match status" value="1"/>
</dbReference>
<feature type="transmembrane region" description="Helical" evidence="7">
    <location>
        <begin position="57"/>
        <end position="78"/>
    </location>
</feature>
<dbReference type="CDD" id="cd06261">
    <property type="entry name" value="TM_PBP2"/>
    <property type="match status" value="1"/>
</dbReference>
<dbReference type="InterPro" id="IPR000515">
    <property type="entry name" value="MetI-like"/>
</dbReference>